<dbReference type="PANTHER" id="PTHR46766">
    <property type="entry name" value="GLUTAMINE-RICH PROTEIN 2"/>
    <property type="match status" value="1"/>
</dbReference>
<dbReference type="Proteomes" id="UP000193487">
    <property type="component" value="Unassembled WGS sequence"/>
</dbReference>
<organism evidence="4 5">
    <name type="scientific">Mycobacterium kyorinense</name>
    <dbReference type="NCBI Taxonomy" id="487514"/>
    <lineage>
        <taxon>Bacteria</taxon>
        <taxon>Bacillati</taxon>
        <taxon>Actinomycetota</taxon>
        <taxon>Actinomycetes</taxon>
        <taxon>Mycobacteriales</taxon>
        <taxon>Mycobacteriaceae</taxon>
        <taxon>Mycobacterium</taxon>
    </lineage>
</organism>
<feature type="domain" description="PPE family C-terminal" evidence="3">
    <location>
        <begin position="311"/>
        <end position="391"/>
    </location>
</feature>
<name>A0A1X1Y9A7_9MYCO</name>
<dbReference type="RefSeq" id="WP_045379704.1">
    <property type="nucleotide sequence ID" value="NZ_BBKA01000061.1"/>
</dbReference>
<dbReference type="PANTHER" id="PTHR46766:SF1">
    <property type="entry name" value="GLUTAMINE-RICH PROTEIN 2"/>
    <property type="match status" value="1"/>
</dbReference>
<comment type="caution">
    <text evidence="4">The sequence shown here is derived from an EMBL/GenBank/DDBJ whole genome shotgun (WGS) entry which is preliminary data.</text>
</comment>
<gene>
    <name evidence="4" type="ORF">AWC14_24525</name>
</gene>
<reference evidence="4 5" key="1">
    <citation type="submission" date="2016-01" db="EMBL/GenBank/DDBJ databases">
        <title>The new phylogeny of the genus Mycobacterium.</title>
        <authorList>
            <person name="Tarcisio F."/>
            <person name="Conor M."/>
            <person name="Antonella G."/>
            <person name="Elisabetta G."/>
            <person name="Giulia F.S."/>
            <person name="Sara T."/>
            <person name="Anna F."/>
            <person name="Clotilde B."/>
            <person name="Roberto B."/>
            <person name="Veronica D.S."/>
            <person name="Fabio R."/>
            <person name="Monica P."/>
            <person name="Olivier J."/>
            <person name="Enrico T."/>
            <person name="Nicola S."/>
        </authorList>
    </citation>
    <scope>NUCLEOTIDE SEQUENCE [LARGE SCALE GENOMIC DNA]</scope>
    <source>
        <strain evidence="4 5">DSM 45166</strain>
    </source>
</reference>
<keyword evidence="5" id="KW-1185">Reference proteome</keyword>
<feature type="domain" description="PPE" evidence="2">
    <location>
        <begin position="2"/>
        <end position="164"/>
    </location>
</feature>
<protein>
    <recommendedName>
        <fullName evidence="6">PPE family protein</fullName>
    </recommendedName>
</protein>
<dbReference type="Pfam" id="PF12484">
    <property type="entry name" value="PPE-SVP"/>
    <property type="match status" value="1"/>
</dbReference>
<evidence type="ECO:0008006" key="6">
    <source>
        <dbReference type="Google" id="ProtNLM"/>
    </source>
</evidence>
<dbReference type="FunFam" id="1.20.1260.20:FF:000001">
    <property type="entry name" value="PPE family protein PPE41"/>
    <property type="match status" value="1"/>
</dbReference>
<evidence type="ECO:0000259" key="2">
    <source>
        <dbReference type="Pfam" id="PF00823"/>
    </source>
</evidence>
<dbReference type="InterPro" id="IPR022171">
    <property type="entry name" value="PPE_C"/>
</dbReference>
<evidence type="ECO:0000256" key="1">
    <source>
        <dbReference type="ARBA" id="ARBA00010652"/>
    </source>
</evidence>
<sequence>MDFGALPPEINSARMYSGPGSGPMLAAASAWQELAAELDSAAAQYGSVISGLTSGAWAGPSSASMAAAATPYIGWLSVTAGQAEQAAAQAGAAAAAYETAFAATVPPPLIAANRSLLATLVATNVLGQNAPAIAATEFHYAEMWAQDAAAMYGYAGASAAAAKLAPFTAPPPTTDPAGLASQVAAVAQGAGTSAATHAETLMSAGPQLIAATPQALQGLASGSSSSSSTQGMSSLSSLSMLTMPARMAMMPMSMLTRLFTMGGTNAASTAARAVGNTANALGSALRGGLNSGTGLLSSAGLSGLGSGPPVTAGMGRAALIGALSVPSGWTGMAPSVSPGAATALPASAAPALQAGAQQAMPPMMPVANMAGRGAVGGATPRCEVRPSVIPRSPMGG</sequence>
<dbReference type="OrthoDB" id="4726858at2"/>
<dbReference type="InterPro" id="IPR038332">
    <property type="entry name" value="PPE_sf"/>
</dbReference>
<dbReference type="InterPro" id="IPR000030">
    <property type="entry name" value="PPE_dom"/>
</dbReference>
<proteinExistence type="inferred from homology"/>
<accession>A0A1X1Y9A7</accession>
<dbReference type="Gene3D" id="1.20.1260.20">
    <property type="entry name" value="PPE superfamily"/>
    <property type="match status" value="1"/>
</dbReference>
<comment type="similarity">
    <text evidence="1">Belongs to the mycobacterial PPE family.</text>
</comment>
<dbReference type="Pfam" id="PF00823">
    <property type="entry name" value="PPE"/>
    <property type="match status" value="1"/>
</dbReference>
<evidence type="ECO:0000313" key="5">
    <source>
        <dbReference type="Proteomes" id="UP000193487"/>
    </source>
</evidence>
<dbReference type="AlphaFoldDB" id="A0A1X1Y9A7"/>
<dbReference type="GO" id="GO:0052572">
    <property type="term" value="P:response to host immune response"/>
    <property type="evidence" value="ECO:0007669"/>
    <property type="project" value="TreeGrafter"/>
</dbReference>
<evidence type="ECO:0000259" key="3">
    <source>
        <dbReference type="Pfam" id="PF12484"/>
    </source>
</evidence>
<evidence type="ECO:0000313" key="4">
    <source>
        <dbReference type="EMBL" id="ORW07687.1"/>
    </source>
</evidence>
<dbReference type="EMBL" id="LQPE01000042">
    <property type="protein sequence ID" value="ORW07687.1"/>
    <property type="molecule type" value="Genomic_DNA"/>
</dbReference>
<dbReference type="SUPFAM" id="SSF140459">
    <property type="entry name" value="PE/PPE dimer-like"/>
    <property type="match status" value="1"/>
</dbReference>